<dbReference type="EMBL" id="FMZL01000018">
    <property type="protein sequence ID" value="SDC49828.1"/>
    <property type="molecule type" value="Genomic_DNA"/>
</dbReference>
<accession>A0A1G6M2S6</accession>
<dbReference type="InterPro" id="IPR013785">
    <property type="entry name" value="Aldolase_TIM"/>
</dbReference>
<evidence type="ECO:0000313" key="1">
    <source>
        <dbReference type="EMBL" id="SDC49828.1"/>
    </source>
</evidence>
<dbReference type="AlphaFoldDB" id="A0A1G6M2S6"/>
<evidence type="ECO:0000313" key="2">
    <source>
        <dbReference type="Proteomes" id="UP000198528"/>
    </source>
</evidence>
<evidence type="ECO:0008006" key="3">
    <source>
        <dbReference type="Google" id="ProtNLM"/>
    </source>
</evidence>
<keyword evidence="2" id="KW-1185">Reference proteome</keyword>
<dbReference type="SUPFAM" id="SSF51412">
    <property type="entry name" value="Inosine monophosphate dehydrogenase (IMPDH)"/>
    <property type="match status" value="1"/>
</dbReference>
<dbReference type="STRING" id="604330.SAMN04489857_0144"/>
<protein>
    <recommendedName>
        <fullName evidence="3">Hydrolase</fullName>
    </recommendedName>
</protein>
<dbReference type="Gene3D" id="3.20.20.70">
    <property type="entry name" value="Aldolase class I"/>
    <property type="match status" value="1"/>
</dbReference>
<gene>
    <name evidence="1" type="ORF">SAMN04487824_11812</name>
</gene>
<sequence length="275" mass="29595">MVTTTQDEDHVPRITGTLRAHSIQVPDVIYQAKGMVIMGRRIKSIVFSTDVAIIRNCNADAVLAVYPFTPQQAISQAVISAAVSPVFVGVGGGTTRGMRSVVIAQDAEAQGAFAVVVNSPMSNSNIRLIRRVIDIPIIATIATGDEDVQARLDAGVTILNVAAGAKTAQVVRNIRKDFPTVPIIATGGRTDESIQETIQAGANSIVYTPPSNAHIFGDMMAEYRQLKTKNPEFHFRTSDTSRDAVHDFFELFHGTHAGTDADLDAKPGRGNNRDR</sequence>
<proteinExistence type="predicted"/>
<dbReference type="Proteomes" id="UP000198528">
    <property type="component" value="Unassembled WGS sequence"/>
</dbReference>
<name>A0A1G6M2S6_9ACTN</name>
<dbReference type="RefSeq" id="WP_218118100.1">
    <property type="nucleotide sequence ID" value="NZ_FMZL01000018.1"/>
</dbReference>
<reference evidence="2" key="1">
    <citation type="submission" date="2016-10" db="EMBL/GenBank/DDBJ databases">
        <authorList>
            <person name="Varghese N."/>
            <person name="Submissions S."/>
        </authorList>
    </citation>
    <scope>NUCLEOTIDE SEQUENCE [LARGE SCALE GENOMIC DNA]</scope>
    <source>
        <strain evidence="2">DSM 22619</strain>
    </source>
</reference>
<organism evidence="1 2">
    <name type="scientific">Parafannyhessea umbonata</name>
    <dbReference type="NCBI Taxonomy" id="604330"/>
    <lineage>
        <taxon>Bacteria</taxon>
        <taxon>Bacillati</taxon>
        <taxon>Actinomycetota</taxon>
        <taxon>Coriobacteriia</taxon>
        <taxon>Coriobacteriales</taxon>
        <taxon>Atopobiaceae</taxon>
        <taxon>Parafannyhessea</taxon>
    </lineage>
</organism>